<dbReference type="Proteomes" id="UP000070409">
    <property type="component" value="Unassembled WGS sequence"/>
</dbReference>
<feature type="chain" id="PRO_5046610049" evidence="1">
    <location>
        <begin position="35"/>
        <end position="107"/>
    </location>
</feature>
<accession>A0A137ZQT8</accession>
<dbReference type="RefSeq" id="WP_068744130.1">
    <property type="nucleotide sequence ID" value="NZ_LSRE01000007.1"/>
</dbReference>
<protein>
    <submittedName>
        <fullName evidence="2">Uncharacterized protein</fullName>
    </submittedName>
</protein>
<dbReference type="EMBL" id="LSRE01000007">
    <property type="protein sequence ID" value="KXP00534.1"/>
    <property type="molecule type" value="Genomic_DNA"/>
</dbReference>
<keyword evidence="1" id="KW-0732">Signal</keyword>
<evidence type="ECO:0000313" key="2">
    <source>
        <dbReference type="EMBL" id="KXP00534.1"/>
    </source>
</evidence>
<evidence type="ECO:0000313" key="3">
    <source>
        <dbReference type="Proteomes" id="UP000070409"/>
    </source>
</evidence>
<name>A0A137ZQT8_9ACTN</name>
<comment type="caution">
    <text evidence="2">The sequence shown here is derived from an EMBL/GenBank/DDBJ whole genome shotgun (WGS) entry which is preliminary data.</text>
</comment>
<sequence>MKKSTTVRRMATCMAAAIALSGAVLTTSVGAASAAPREGVYSWGFPLKSVCEEARSDALSGTPFRALDWSRSGSYEKRRVVQVSNKCQYGNVRNHGSGFRFAAVVAN</sequence>
<gene>
    <name evidence="2" type="ORF">AXK61_15195</name>
</gene>
<evidence type="ECO:0000256" key="1">
    <source>
        <dbReference type="SAM" id="SignalP"/>
    </source>
</evidence>
<reference evidence="2 3" key="1">
    <citation type="submission" date="2016-02" db="EMBL/GenBank/DDBJ databases">
        <authorList>
            <person name="Teng J.L."/>
            <person name="Tang Y."/>
            <person name="Huang Y."/>
            <person name="Guo F."/>
            <person name="Wei W."/>
            <person name="Chen J.H."/>
            <person name="Wong S.Y."/>
            <person name="Lau S.K."/>
            <person name="Woo P.C."/>
        </authorList>
    </citation>
    <scope>NUCLEOTIDE SEQUENCE [LARGE SCALE GENOMIC DNA]</scope>
    <source>
        <strain evidence="2 3">JCM 13375</strain>
    </source>
</reference>
<feature type="signal peptide" evidence="1">
    <location>
        <begin position="1"/>
        <end position="34"/>
    </location>
</feature>
<organism evidence="2 3">
    <name type="scientific">Tsukamurella pseudospumae</name>
    <dbReference type="NCBI Taxonomy" id="239498"/>
    <lineage>
        <taxon>Bacteria</taxon>
        <taxon>Bacillati</taxon>
        <taxon>Actinomycetota</taxon>
        <taxon>Actinomycetes</taxon>
        <taxon>Mycobacteriales</taxon>
        <taxon>Tsukamurellaceae</taxon>
        <taxon>Tsukamurella</taxon>
    </lineage>
</organism>
<proteinExistence type="predicted"/>
<keyword evidence="3" id="KW-1185">Reference proteome</keyword>